<evidence type="ECO:0000313" key="3">
    <source>
        <dbReference type="EMBL" id="OQM74955.1"/>
    </source>
</evidence>
<feature type="signal peptide" evidence="1">
    <location>
        <begin position="1"/>
        <end position="25"/>
    </location>
</feature>
<evidence type="ECO:0000259" key="2">
    <source>
        <dbReference type="Pfam" id="PF13629"/>
    </source>
</evidence>
<dbReference type="Proteomes" id="UP000191905">
    <property type="component" value="Unassembled WGS sequence"/>
</dbReference>
<accession>A0A1V8RP36</accession>
<dbReference type="RefSeq" id="WP_080920331.1">
    <property type="nucleotide sequence ID" value="NZ_MDET01000023.1"/>
</dbReference>
<proteinExistence type="predicted"/>
<protein>
    <recommendedName>
        <fullName evidence="2">Pilus formation protein N-terminal domain-containing protein</fullName>
    </recommendedName>
</protein>
<reference evidence="3 4" key="1">
    <citation type="journal article" date="2016" name="Int. J. Syst. Evol. Microbiol.">
        <title>Pseudaminobacter manganicus sp. nov., isolated from sludge of a manganese mine.</title>
        <authorList>
            <person name="Li J."/>
            <person name="Huang J."/>
            <person name="Liao S."/>
            <person name="Wang G."/>
        </authorList>
    </citation>
    <scope>NUCLEOTIDE SEQUENCE [LARGE SCALE GENOMIC DNA]</scope>
    <source>
        <strain evidence="3 4">JH-7</strain>
    </source>
</reference>
<comment type="caution">
    <text evidence="3">The sequence shown here is derived from an EMBL/GenBank/DDBJ whole genome shotgun (WGS) entry which is preliminary data.</text>
</comment>
<evidence type="ECO:0000256" key="1">
    <source>
        <dbReference type="SAM" id="SignalP"/>
    </source>
</evidence>
<dbReference type="Pfam" id="PF13629">
    <property type="entry name" value="T2SS-T3SS_pil_N"/>
    <property type="match status" value="1"/>
</dbReference>
<sequence length="139" mass="14790">MAASRLFLPAVGMFCIMAATIPAHAGAGIEVVMNEAKIIRLTHPADTVVIGNPAIADATVQDASTVVLTGKGFGVTNFVALDEAGRPIIDEQITVVRQNASTVRIYRRSEVQTMSCSPYCESAYKNTAEKSSEAEMNAR</sequence>
<gene>
    <name evidence="3" type="ORF">BFN67_03950</name>
</gene>
<organism evidence="3 4">
    <name type="scientific">Manganibacter manganicus</name>
    <dbReference type="NCBI Taxonomy" id="1873176"/>
    <lineage>
        <taxon>Bacteria</taxon>
        <taxon>Pseudomonadati</taxon>
        <taxon>Pseudomonadota</taxon>
        <taxon>Alphaproteobacteria</taxon>
        <taxon>Hyphomicrobiales</taxon>
        <taxon>Phyllobacteriaceae</taxon>
        <taxon>Manganibacter</taxon>
    </lineage>
</organism>
<dbReference type="EMBL" id="MDET01000023">
    <property type="protein sequence ID" value="OQM74955.1"/>
    <property type="molecule type" value="Genomic_DNA"/>
</dbReference>
<keyword evidence="4" id="KW-1185">Reference proteome</keyword>
<evidence type="ECO:0000313" key="4">
    <source>
        <dbReference type="Proteomes" id="UP000191905"/>
    </source>
</evidence>
<feature type="domain" description="Pilus formation protein N-terminal" evidence="2">
    <location>
        <begin position="29"/>
        <end position="95"/>
    </location>
</feature>
<keyword evidence="1" id="KW-0732">Signal</keyword>
<dbReference type="STRING" id="1873176.BFN67_03950"/>
<dbReference type="AlphaFoldDB" id="A0A1V8RP36"/>
<dbReference type="InterPro" id="IPR032789">
    <property type="entry name" value="T2SS-T3SS_pil_N"/>
</dbReference>
<name>A0A1V8RP36_9HYPH</name>
<feature type="chain" id="PRO_5010724299" description="Pilus formation protein N-terminal domain-containing protein" evidence="1">
    <location>
        <begin position="26"/>
        <end position="139"/>
    </location>
</feature>
<dbReference type="OrthoDB" id="9815749at2"/>